<evidence type="ECO:0000313" key="2">
    <source>
        <dbReference type="Proteomes" id="UP000184604"/>
    </source>
</evidence>
<evidence type="ECO:0000313" key="1">
    <source>
        <dbReference type="EMBL" id="APM41108.1"/>
    </source>
</evidence>
<accession>A0A1L5FDL0</accession>
<dbReference type="Proteomes" id="UP000184604">
    <property type="component" value="Chromosome"/>
</dbReference>
<proteinExistence type="predicted"/>
<name>A0A1L5FDL0_CLOKL</name>
<dbReference type="AlphaFoldDB" id="A0A1L5FDL0"/>
<protein>
    <submittedName>
        <fullName evidence="1">Uncharacterized protein</fullName>
    </submittedName>
</protein>
<gene>
    <name evidence="1" type="ORF">BS101_21595</name>
</gene>
<reference evidence="1 2" key="1">
    <citation type="submission" date="2016-12" db="EMBL/GenBank/DDBJ databases">
        <title>Complete genome sequence of Clostridium kluyveri JZZ isolated from the pit mud of a Chinese flavor liquor-making factory.</title>
        <authorList>
            <person name="Wang Y."/>
        </authorList>
    </citation>
    <scope>NUCLEOTIDE SEQUENCE [LARGE SCALE GENOMIC DNA]</scope>
    <source>
        <strain evidence="1 2">JZZ</strain>
    </source>
</reference>
<dbReference type="EMBL" id="CP018335">
    <property type="protein sequence ID" value="APM41108.1"/>
    <property type="molecule type" value="Genomic_DNA"/>
</dbReference>
<sequence length="61" mass="6996">MFSLQNKMIIAENCKEYRAKSYMLGLQTSYISNDCSNCINFSNNTCTKNLFNKIGKMISIN</sequence>
<organism evidence="1 2">
    <name type="scientific">Clostridium kluyveri</name>
    <dbReference type="NCBI Taxonomy" id="1534"/>
    <lineage>
        <taxon>Bacteria</taxon>
        <taxon>Bacillati</taxon>
        <taxon>Bacillota</taxon>
        <taxon>Clostridia</taxon>
        <taxon>Eubacteriales</taxon>
        <taxon>Clostridiaceae</taxon>
        <taxon>Clostridium</taxon>
    </lineage>
</organism>